<evidence type="ECO:0000313" key="5">
    <source>
        <dbReference type="EMBL" id="KAH3816362.1"/>
    </source>
</evidence>
<dbReference type="Proteomes" id="UP000828390">
    <property type="component" value="Unassembled WGS sequence"/>
</dbReference>
<gene>
    <name evidence="5" type="ORF">DPMN_117877</name>
</gene>
<reference evidence="5" key="1">
    <citation type="journal article" date="2019" name="bioRxiv">
        <title>The Genome of the Zebra Mussel, Dreissena polymorpha: A Resource for Invasive Species Research.</title>
        <authorList>
            <person name="McCartney M.A."/>
            <person name="Auch B."/>
            <person name="Kono T."/>
            <person name="Mallez S."/>
            <person name="Zhang Y."/>
            <person name="Obille A."/>
            <person name="Becker A."/>
            <person name="Abrahante J.E."/>
            <person name="Garbe J."/>
            <person name="Badalamenti J.P."/>
            <person name="Herman A."/>
            <person name="Mangelson H."/>
            <person name="Liachko I."/>
            <person name="Sullivan S."/>
            <person name="Sone E.D."/>
            <person name="Koren S."/>
            <person name="Silverstein K.A.T."/>
            <person name="Beckman K.B."/>
            <person name="Gohl D.M."/>
        </authorList>
    </citation>
    <scope>NUCLEOTIDE SEQUENCE</scope>
    <source>
        <strain evidence="5">Duluth1</strain>
        <tissue evidence="5">Whole animal</tissue>
    </source>
</reference>
<keyword evidence="1" id="KW-0677">Repeat</keyword>
<dbReference type="Gene3D" id="1.25.40.20">
    <property type="entry name" value="Ankyrin repeat-containing domain"/>
    <property type="match status" value="3"/>
</dbReference>
<dbReference type="Pfam" id="PF12796">
    <property type="entry name" value="Ank_2"/>
    <property type="match status" value="1"/>
</dbReference>
<feature type="region of interest" description="Disordered" evidence="4">
    <location>
        <begin position="312"/>
        <end position="346"/>
    </location>
</feature>
<accession>A0A9D4GM41</accession>
<dbReference type="AlphaFoldDB" id="A0A9D4GM41"/>
<feature type="compositionally biased region" description="Acidic residues" evidence="4">
    <location>
        <begin position="324"/>
        <end position="336"/>
    </location>
</feature>
<keyword evidence="2 3" id="KW-0040">ANK repeat</keyword>
<evidence type="ECO:0000256" key="3">
    <source>
        <dbReference type="PROSITE-ProRule" id="PRU00023"/>
    </source>
</evidence>
<feature type="repeat" description="ANK" evidence="3">
    <location>
        <begin position="46"/>
        <end position="81"/>
    </location>
</feature>
<proteinExistence type="predicted"/>
<dbReference type="InterPro" id="IPR050776">
    <property type="entry name" value="Ank_Repeat/CDKN_Inhibitor"/>
</dbReference>
<name>A0A9D4GM41_DREPO</name>
<dbReference type="SMART" id="SM00248">
    <property type="entry name" value="ANK"/>
    <property type="match status" value="7"/>
</dbReference>
<organism evidence="5 6">
    <name type="scientific">Dreissena polymorpha</name>
    <name type="common">Zebra mussel</name>
    <name type="synonym">Mytilus polymorpha</name>
    <dbReference type="NCBI Taxonomy" id="45954"/>
    <lineage>
        <taxon>Eukaryota</taxon>
        <taxon>Metazoa</taxon>
        <taxon>Spiralia</taxon>
        <taxon>Lophotrochozoa</taxon>
        <taxon>Mollusca</taxon>
        <taxon>Bivalvia</taxon>
        <taxon>Autobranchia</taxon>
        <taxon>Heteroconchia</taxon>
        <taxon>Euheterodonta</taxon>
        <taxon>Imparidentia</taxon>
        <taxon>Neoheterodontei</taxon>
        <taxon>Myida</taxon>
        <taxon>Dreissenoidea</taxon>
        <taxon>Dreissenidae</taxon>
        <taxon>Dreissena</taxon>
    </lineage>
</organism>
<dbReference type="InterPro" id="IPR036770">
    <property type="entry name" value="Ankyrin_rpt-contain_sf"/>
</dbReference>
<keyword evidence="6" id="KW-1185">Reference proteome</keyword>
<dbReference type="SUPFAM" id="SSF48403">
    <property type="entry name" value="Ankyrin repeat"/>
    <property type="match status" value="2"/>
</dbReference>
<dbReference type="EMBL" id="JAIWYP010000005">
    <property type="protein sequence ID" value="KAH3816362.1"/>
    <property type="molecule type" value="Genomic_DNA"/>
</dbReference>
<dbReference type="Pfam" id="PF13857">
    <property type="entry name" value="Ank_5"/>
    <property type="match status" value="1"/>
</dbReference>
<evidence type="ECO:0000256" key="2">
    <source>
        <dbReference type="ARBA" id="ARBA00023043"/>
    </source>
</evidence>
<evidence type="ECO:0000256" key="1">
    <source>
        <dbReference type="ARBA" id="ARBA00022737"/>
    </source>
</evidence>
<dbReference type="PROSITE" id="PS50297">
    <property type="entry name" value="ANK_REP_REGION"/>
    <property type="match status" value="1"/>
</dbReference>
<comment type="caution">
    <text evidence="5">The sequence shown here is derived from an EMBL/GenBank/DDBJ whole genome shotgun (WGS) entry which is preliminary data.</text>
</comment>
<dbReference type="PROSITE" id="PS50088">
    <property type="entry name" value="ANK_REPEAT"/>
    <property type="match status" value="2"/>
</dbReference>
<evidence type="ECO:0000313" key="6">
    <source>
        <dbReference type="Proteomes" id="UP000828390"/>
    </source>
</evidence>
<evidence type="ECO:0008006" key="7">
    <source>
        <dbReference type="Google" id="ProtNLM"/>
    </source>
</evidence>
<dbReference type="PANTHER" id="PTHR24201">
    <property type="entry name" value="ANK_REP_REGION DOMAIN-CONTAINING PROTEIN"/>
    <property type="match status" value="1"/>
</dbReference>
<feature type="repeat" description="ANK" evidence="3">
    <location>
        <begin position="377"/>
        <end position="416"/>
    </location>
</feature>
<sequence length="496" mass="55531">MMLGVFSAEELSPEHAKLYETCLKGSREDIRRYCNQGGIASQFIKDGMNPMHIVAVAGRPDGEAILGIMLDSGFNVNVKTRLGEDTVMHLVVEHIDVKEAFPLVLKILDYNPDLTIRNRKLRTPYDIALAKGEFELAEVLDGSMTPQQAREYYTQKIAAIYGNLKREMSAKTKRIMQAKLVDAVLRSNEQDIQDYIRLGADPNYVNEHKNGAIHYAITHCALPPKKTLQLLIDGKADVNLQDDEGDTALNLVIKSSKLRDSGQMYTCCELLLNNGALSTFKDLDGNDALSLAQKRKYDDIVKLLSGQRPKHIQDPKPLLLPLNEEPEEDDLDDLEEPPPPVTSPQEALVKATRERTLADVDEALFGLRADPNIPDDTGLYPIHHVLIRGEFENEEDRLSMLRSLIEAGADVNIQTVNSESTPLHVAATKNQEHAAQVLLDTHKCDLDMKNKHGKTAYQVAEEEECQEVMDVIDRHRQQVRDRLKNAAKKASTCTLL</sequence>
<protein>
    <recommendedName>
        <fullName evidence="7">Ankyrin repeat protein</fullName>
    </recommendedName>
</protein>
<dbReference type="InterPro" id="IPR002110">
    <property type="entry name" value="Ankyrin_rpt"/>
</dbReference>
<reference evidence="5" key="2">
    <citation type="submission" date="2020-11" db="EMBL/GenBank/DDBJ databases">
        <authorList>
            <person name="McCartney M.A."/>
            <person name="Auch B."/>
            <person name="Kono T."/>
            <person name="Mallez S."/>
            <person name="Becker A."/>
            <person name="Gohl D.M."/>
            <person name="Silverstein K.A.T."/>
            <person name="Koren S."/>
            <person name="Bechman K.B."/>
            <person name="Herman A."/>
            <person name="Abrahante J.E."/>
            <person name="Garbe J."/>
        </authorList>
    </citation>
    <scope>NUCLEOTIDE SEQUENCE</scope>
    <source>
        <strain evidence="5">Duluth1</strain>
        <tissue evidence="5">Whole animal</tissue>
    </source>
</reference>
<evidence type="ECO:0000256" key="4">
    <source>
        <dbReference type="SAM" id="MobiDB-lite"/>
    </source>
</evidence>